<proteinExistence type="predicted"/>
<evidence type="ECO:0000313" key="2">
    <source>
        <dbReference type="Proteomes" id="UP001057402"/>
    </source>
</evidence>
<comment type="caution">
    <text evidence="1">The sequence shown here is derived from an EMBL/GenBank/DDBJ whole genome shotgun (WGS) entry which is preliminary data.</text>
</comment>
<keyword evidence="2" id="KW-1185">Reference proteome</keyword>
<dbReference type="EMBL" id="CM042891">
    <property type="protein sequence ID" value="KAI4304364.1"/>
    <property type="molecule type" value="Genomic_DNA"/>
</dbReference>
<dbReference type="Proteomes" id="UP001057402">
    <property type="component" value="Chromosome 12"/>
</dbReference>
<gene>
    <name evidence="1" type="ORF">MLD38_039886</name>
</gene>
<protein>
    <submittedName>
        <fullName evidence="1">Uncharacterized protein</fullName>
    </submittedName>
</protein>
<organism evidence="1 2">
    <name type="scientific">Melastoma candidum</name>
    <dbReference type="NCBI Taxonomy" id="119954"/>
    <lineage>
        <taxon>Eukaryota</taxon>
        <taxon>Viridiplantae</taxon>
        <taxon>Streptophyta</taxon>
        <taxon>Embryophyta</taxon>
        <taxon>Tracheophyta</taxon>
        <taxon>Spermatophyta</taxon>
        <taxon>Magnoliopsida</taxon>
        <taxon>eudicotyledons</taxon>
        <taxon>Gunneridae</taxon>
        <taxon>Pentapetalae</taxon>
        <taxon>rosids</taxon>
        <taxon>malvids</taxon>
        <taxon>Myrtales</taxon>
        <taxon>Melastomataceae</taxon>
        <taxon>Melastomatoideae</taxon>
        <taxon>Melastomateae</taxon>
        <taxon>Melastoma</taxon>
    </lineage>
</organism>
<accession>A0ACB9L4Y6</accession>
<evidence type="ECO:0000313" key="1">
    <source>
        <dbReference type="EMBL" id="KAI4304364.1"/>
    </source>
</evidence>
<reference evidence="2" key="1">
    <citation type="journal article" date="2023" name="Front. Plant Sci.">
        <title>Chromosomal-level genome assembly of Melastoma candidum provides insights into trichome evolution.</title>
        <authorList>
            <person name="Zhong Y."/>
            <person name="Wu W."/>
            <person name="Sun C."/>
            <person name="Zou P."/>
            <person name="Liu Y."/>
            <person name="Dai S."/>
            <person name="Zhou R."/>
        </authorList>
    </citation>
    <scope>NUCLEOTIDE SEQUENCE [LARGE SCALE GENOMIC DNA]</scope>
</reference>
<sequence>MPPPPAPMSFAAIVRRTLTANLSSSATARSYYKSRSRKPALYDIISPRGGPDESLRPILDQWADQGNNVRFAELQRLVRDLRRHRRYSQALEVSEWMIKKDLFTPSAVEHPLQLNLIGKVHGYSAAEIYFHNLPEQEKTYKTHGALLNCYMREGKVDKSLAHLQKMQAMGIALTPFNFNNIMCWYTRIKQYEKVPGILAEMRAREVLPDNYSYRICLNAYGAMLDINRMEEILTEMETQPHIAMNWTTFCDAANFYIQAGHRGKAYDMLKRTEERLDKKDGIVYNQLISLHAKLGNKEEILRLWELEKISCTKYLNKDYMNMLKSLVKLGEFEVAEKVLRDWELSGNCFDYLVPRVLFRGYCDVGQYEKAEAVLERIMDEGNVTVDSSWGKLASGYSSKGDMEDSLRSMKVALSPRVTRRNWKPKLEVVAKLLHWLGDKGNSDEVKALVHLLRPALGGSREVYDSLIEAILRGFGFLDVLKPIYEGRMDKQGNMEQAKLSNLFMVR</sequence>
<name>A0ACB9L4Y6_9MYRT</name>